<proteinExistence type="predicted"/>
<reference evidence="3 4" key="2">
    <citation type="journal article" date="2014" name="Int. J. Syst. Evol. Microbiol.">
        <title>Complete genome sequence of Corynebacterium casei LMG S-19264T (=DSM 44701T), isolated from a smear-ripened cheese.</title>
        <authorList>
            <consortium name="US DOE Joint Genome Institute (JGI-PGF)"/>
            <person name="Walter F."/>
            <person name="Albersmeier A."/>
            <person name="Kalinowski J."/>
            <person name="Ruckert C."/>
        </authorList>
    </citation>
    <scope>NUCLEOTIDE SEQUENCE [LARGE SCALE GENOMIC DNA]</scope>
    <source>
        <strain evidence="3 4">CGMCC 4.7206</strain>
    </source>
</reference>
<evidence type="ECO:0000313" key="5">
    <source>
        <dbReference type="Proteomes" id="UP001500220"/>
    </source>
</evidence>
<dbReference type="Pfam" id="PF26312">
    <property type="entry name" value="DUF8083"/>
    <property type="match status" value="1"/>
</dbReference>
<dbReference type="EMBL" id="BAAAHC010000003">
    <property type="protein sequence ID" value="GAA0506222.1"/>
    <property type="molecule type" value="Genomic_DNA"/>
</dbReference>
<dbReference type="InterPro" id="IPR058396">
    <property type="entry name" value="DUF8083"/>
</dbReference>
<reference evidence="5" key="3">
    <citation type="journal article" date="2019" name="Int. J. Syst. Evol. Microbiol.">
        <title>The Global Catalogue of Microorganisms (GCM) 10K type strain sequencing project: providing services to taxonomists for standard genome sequencing and annotation.</title>
        <authorList>
            <consortium name="The Broad Institute Genomics Platform"/>
            <consortium name="The Broad Institute Genome Sequencing Center for Infectious Disease"/>
            <person name="Wu L."/>
            <person name="Ma J."/>
        </authorList>
    </citation>
    <scope>NUCLEOTIDE SEQUENCE [LARGE SCALE GENOMIC DNA]</scope>
    <source>
        <strain evidence="5">JCM 10664</strain>
    </source>
</reference>
<accession>A0A917KAC4</accession>
<gene>
    <name evidence="2" type="ORF">GCM10009545_05310</name>
    <name evidence="3" type="ORF">GCM10011581_47780</name>
</gene>
<comment type="caution">
    <text evidence="3">The sequence shown here is derived from an EMBL/GenBank/DDBJ whole genome shotgun (WGS) entry which is preliminary data.</text>
</comment>
<dbReference type="EMBL" id="BMMT01000024">
    <property type="protein sequence ID" value="GGJ05150.1"/>
    <property type="molecule type" value="Genomic_DNA"/>
</dbReference>
<dbReference type="Proteomes" id="UP000597989">
    <property type="component" value="Unassembled WGS sequence"/>
</dbReference>
<evidence type="ECO:0000259" key="1">
    <source>
        <dbReference type="Pfam" id="PF26312"/>
    </source>
</evidence>
<organism evidence="3 4">
    <name type="scientific">Saccharopolyspora thermophila</name>
    <dbReference type="NCBI Taxonomy" id="89367"/>
    <lineage>
        <taxon>Bacteria</taxon>
        <taxon>Bacillati</taxon>
        <taxon>Actinomycetota</taxon>
        <taxon>Actinomycetes</taxon>
        <taxon>Pseudonocardiales</taxon>
        <taxon>Pseudonocardiaceae</taxon>
        <taxon>Saccharopolyspora</taxon>
    </lineage>
</organism>
<dbReference type="Proteomes" id="UP001500220">
    <property type="component" value="Unassembled WGS sequence"/>
</dbReference>
<keyword evidence="5" id="KW-1185">Reference proteome</keyword>
<evidence type="ECO:0000313" key="2">
    <source>
        <dbReference type="EMBL" id="GAA0506222.1"/>
    </source>
</evidence>
<reference evidence="2" key="5">
    <citation type="submission" date="2023-12" db="EMBL/GenBank/DDBJ databases">
        <authorList>
            <person name="Sun Q."/>
            <person name="Inoue M."/>
        </authorList>
    </citation>
    <scope>NUCLEOTIDE SEQUENCE</scope>
    <source>
        <strain evidence="2">JCM 10664</strain>
    </source>
</reference>
<name>A0A917KAC4_9PSEU</name>
<sequence length="332" mass="35475">MVPGLSGRVLGDVALPAATTGFGTGEPAAAALGGHGTMLAVPEPFVAYLRVYEPLSSFDPPVREQLAAAVERGPVDPFDAGLREQHLWLRSQLAAPPRLLPGETADGAAPDIGDVLVLDPAEVPTAEAATVGPAPLVCPLDLRGRSAAALVGFLGNAEIPLRSAVLPVPVETARVRASAVISQLAGGAVHVLSSTWTVPLPWFVLVDPVERCVVSEPGRRRVCWRVAMADARRRVARAHAIGRQSIGEEGPTRILRETGRWLERFHPHSAVELDYGGLVQLMSDSDLDADTSAEDVHAIVDAMEQDDAEEVGLRYEALRDFWSEFAARERHN</sequence>
<reference evidence="2" key="1">
    <citation type="journal article" date="2014" name="Int. J. Syst. Evol. Microbiol.">
        <title>Complete genome of a new Firmicutes species belonging to the dominant human colonic microbiota ('Ruminococcus bicirculans') reveals two chromosomes and a selective capacity to utilize plant glucans.</title>
        <authorList>
            <consortium name="NISC Comparative Sequencing Program"/>
            <person name="Wegmann U."/>
            <person name="Louis P."/>
            <person name="Goesmann A."/>
            <person name="Henrissat B."/>
            <person name="Duncan S.H."/>
            <person name="Flint H.J."/>
        </authorList>
    </citation>
    <scope>NUCLEOTIDE SEQUENCE</scope>
    <source>
        <strain evidence="2">JCM 10664</strain>
    </source>
</reference>
<reference evidence="3" key="4">
    <citation type="submission" date="2020-09" db="EMBL/GenBank/DDBJ databases">
        <authorList>
            <person name="Sun Q."/>
            <person name="Zhou Y."/>
        </authorList>
    </citation>
    <scope>NUCLEOTIDE SEQUENCE</scope>
    <source>
        <strain evidence="3">CGMCC 4.7206</strain>
    </source>
</reference>
<protein>
    <recommendedName>
        <fullName evidence="1">DUF8083 domain-containing protein</fullName>
    </recommendedName>
</protein>
<feature type="domain" description="DUF8083" evidence="1">
    <location>
        <begin position="45"/>
        <end position="329"/>
    </location>
</feature>
<evidence type="ECO:0000313" key="4">
    <source>
        <dbReference type="Proteomes" id="UP000597989"/>
    </source>
</evidence>
<evidence type="ECO:0000313" key="3">
    <source>
        <dbReference type="EMBL" id="GGJ05150.1"/>
    </source>
</evidence>
<dbReference type="AlphaFoldDB" id="A0A917KAC4"/>